<keyword evidence="2" id="KW-0732">Signal</keyword>
<protein>
    <submittedName>
        <fullName evidence="3">Uncharacterized protein</fullName>
    </submittedName>
</protein>
<gene>
    <name evidence="3" type="primary">RvY_16043-1</name>
    <name evidence="3" type="synonym">RvY_16043.1</name>
    <name evidence="3" type="ORF">RvY_16043</name>
</gene>
<feature type="signal peptide" evidence="2">
    <location>
        <begin position="1"/>
        <end position="26"/>
    </location>
</feature>
<feature type="chain" id="PRO_5008898944" evidence="2">
    <location>
        <begin position="27"/>
        <end position="367"/>
    </location>
</feature>
<feature type="compositionally biased region" description="Polar residues" evidence="1">
    <location>
        <begin position="121"/>
        <end position="135"/>
    </location>
</feature>
<dbReference type="AlphaFoldDB" id="A0A1D1VX23"/>
<sequence length="367" mass="39588">MLPSQLMSYLLLCGLLVVCVSDLAEGFSSTASPPKLQVRSWLLHQLANWKLSLSGGRESHGAVQGATKQRAGTVRSTTKFGRTQLTSQAEEGPHPSDLPAPVTWHSSSFSSPNRLYPATATRPSVSASMNMTTHLPPSKVTPMHRVASSTKTVKSPTHPSSTSRALTYAPITSLTSTSKSSTLSASPVLVPHSTEPTTTSEIELLSDAEEPVGEISQPQSQRSARKAVQKQLAVHPMMPTSASVRLRTATPTPTRTSSPNTTTTTDLPQVQVLSELESEIYNAIASDLGYGNLPKQPAEAAETRRTSRHSTTRRRSTRTRSTSHHRPPPGEYARLLEMYLGGQGRPMHQQQRPPQMMHFGGSAEGGD</sequence>
<dbReference type="EMBL" id="BDGG01000013">
    <property type="protein sequence ID" value="GAV06000.1"/>
    <property type="molecule type" value="Genomic_DNA"/>
</dbReference>
<evidence type="ECO:0000256" key="1">
    <source>
        <dbReference type="SAM" id="MobiDB-lite"/>
    </source>
</evidence>
<evidence type="ECO:0000256" key="2">
    <source>
        <dbReference type="SAM" id="SignalP"/>
    </source>
</evidence>
<feature type="region of interest" description="Disordered" evidence="1">
    <location>
        <begin position="247"/>
        <end position="267"/>
    </location>
</feature>
<feature type="region of interest" description="Disordered" evidence="1">
    <location>
        <begin position="55"/>
        <end position="144"/>
    </location>
</feature>
<keyword evidence="4" id="KW-1185">Reference proteome</keyword>
<feature type="region of interest" description="Disordered" evidence="1">
    <location>
        <begin position="289"/>
        <end position="367"/>
    </location>
</feature>
<feature type="compositionally biased region" description="Low complexity" evidence="1">
    <location>
        <begin position="345"/>
        <end position="358"/>
    </location>
</feature>
<evidence type="ECO:0000313" key="4">
    <source>
        <dbReference type="Proteomes" id="UP000186922"/>
    </source>
</evidence>
<feature type="compositionally biased region" description="Polar residues" evidence="1">
    <location>
        <begin position="104"/>
        <end position="113"/>
    </location>
</feature>
<dbReference type="Proteomes" id="UP000186922">
    <property type="component" value="Unassembled WGS sequence"/>
</dbReference>
<proteinExistence type="predicted"/>
<feature type="compositionally biased region" description="Basic residues" evidence="1">
    <location>
        <begin position="306"/>
        <end position="327"/>
    </location>
</feature>
<feature type="compositionally biased region" description="Low complexity" evidence="1">
    <location>
        <begin position="247"/>
        <end position="265"/>
    </location>
</feature>
<organism evidence="3 4">
    <name type="scientific">Ramazzottius varieornatus</name>
    <name type="common">Water bear</name>
    <name type="synonym">Tardigrade</name>
    <dbReference type="NCBI Taxonomy" id="947166"/>
    <lineage>
        <taxon>Eukaryota</taxon>
        <taxon>Metazoa</taxon>
        <taxon>Ecdysozoa</taxon>
        <taxon>Tardigrada</taxon>
        <taxon>Eutardigrada</taxon>
        <taxon>Parachela</taxon>
        <taxon>Hypsibioidea</taxon>
        <taxon>Ramazzottiidae</taxon>
        <taxon>Ramazzottius</taxon>
    </lineage>
</organism>
<feature type="compositionally biased region" description="Polar residues" evidence="1">
    <location>
        <begin position="74"/>
        <end position="89"/>
    </location>
</feature>
<name>A0A1D1VX23_RAMVA</name>
<feature type="compositionally biased region" description="Low complexity" evidence="1">
    <location>
        <begin position="175"/>
        <end position="186"/>
    </location>
</feature>
<comment type="caution">
    <text evidence="3">The sequence shown here is derived from an EMBL/GenBank/DDBJ whole genome shotgun (WGS) entry which is preliminary data.</text>
</comment>
<evidence type="ECO:0000313" key="3">
    <source>
        <dbReference type="EMBL" id="GAV06000.1"/>
    </source>
</evidence>
<accession>A0A1D1VX23</accession>
<reference evidence="3 4" key="1">
    <citation type="journal article" date="2016" name="Nat. Commun.">
        <title>Extremotolerant tardigrade genome and improved radiotolerance of human cultured cells by tardigrade-unique protein.</title>
        <authorList>
            <person name="Hashimoto T."/>
            <person name="Horikawa D.D."/>
            <person name="Saito Y."/>
            <person name="Kuwahara H."/>
            <person name="Kozuka-Hata H."/>
            <person name="Shin-I T."/>
            <person name="Minakuchi Y."/>
            <person name="Ohishi K."/>
            <person name="Motoyama A."/>
            <person name="Aizu T."/>
            <person name="Enomoto A."/>
            <person name="Kondo K."/>
            <person name="Tanaka S."/>
            <person name="Hara Y."/>
            <person name="Koshikawa S."/>
            <person name="Sagara H."/>
            <person name="Miura T."/>
            <person name="Yokobori S."/>
            <person name="Miyagawa K."/>
            <person name="Suzuki Y."/>
            <person name="Kubo T."/>
            <person name="Oyama M."/>
            <person name="Kohara Y."/>
            <person name="Fujiyama A."/>
            <person name="Arakawa K."/>
            <person name="Katayama T."/>
            <person name="Toyoda A."/>
            <person name="Kunieda T."/>
        </authorList>
    </citation>
    <scope>NUCLEOTIDE SEQUENCE [LARGE SCALE GENOMIC DNA]</scope>
    <source>
        <strain evidence="3 4">YOKOZUNA-1</strain>
    </source>
</reference>
<feature type="region of interest" description="Disordered" evidence="1">
    <location>
        <begin position="175"/>
        <end position="199"/>
    </location>
</feature>